<dbReference type="InterPro" id="IPR050595">
    <property type="entry name" value="Bact_response_regulator"/>
</dbReference>
<feature type="domain" description="Response regulatory" evidence="3">
    <location>
        <begin position="1"/>
        <end position="121"/>
    </location>
</feature>
<dbReference type="Proteomes" id="UP001243009">
    <property type="component" value="Unassembled WGS sequence"/>
</dbReference>
<accession>A0ABT9E7M5</accession>
<proteinExistence type="predicted"/>
<evidence type="ECO:0000259" key="3">
    <source>
        <dbReference type="PROSITE" id="PS50110"/>
    </source>
</evidence>
<evidence type="ECO:0000256" key="1">
    <source>
        <dbReference type="ARBA" id="ARBA00022553"/>
    </source>
</evidence>
<dbReference type="PANTHER" id="PTHR44591">
    <property type="entry name" value="STRESS RESPONSE REGULATOR PROTEIN 1"/>
    <property type="match status" value="1"/>
</dbReference>
<feature type="modified residue" description="4-aspartylphosphate" evidence="2">
    <location>
        <position position="52"/>
    </location>
</feature>
<dbReference type="SUPFAM" id="SSF52172">
    <property type="entry name" value="CheY-like"/>
    <property type="match status" value="1"/>
</dbReference>
<evidence type="ECO:0000313" key="4">
    <source>
        <dbReference type="EMBL" id="MDO9712206.1"/>
    </source>
</evidence>
<dbReference type="PANTHER" id="PTHR44591:SF3">
    <property type="entry name" value="RESPONSE REGULATORY DOMAIN-CONTAINING PROTEIN"/>
    <property type="match status" value="1"/>
</dbReference>
<dbReference type="Pfam" id="PF00072">
    <property type="entry name" value="Response_reg"/>
    <property type="match status" value="1"/>
</dbReference>
<sequence length="124" mass="13030">MALLAEDEALIALSFTDILEAEGCQVTVASDGAQALAVARRMGDTLDVLVTDLNMPNMTGEDLIRTLRAEQPGLPIVVVTGAPPAGGLAELRRLGGTHGPITLLRKPVDYDLLVKAVRSASGRR</sequence>
<keyword evidence="5" id="KW-1185">Reference proteome</keyword>
<comment type="caution">
    <text evidence="4">The sequence shown here is derived from an EMBL/GenBank/DDBJ whole genome shotgun (WGS) entry which is preliminary data.</text>
</comment>
<protein>
    <submittedName>
        <fullName evidence="4">Response regulator</fullName>
    </submittedName>
</protein>
<reference evidence="4 5" key="1">
    <citation type="submission" date="2023-08" db="EMBL/GenBank/DDBJ databases">
        <title>The draft genome sequence of Paracraurococcus sp. LOR1-02.</title>
        <authorList>
            <person name="Kingkaew E."/>
            <person name="Tanasupawat S."/>
        </authorList>
    </citation>
    <scope>NUCLEOTIDE SEQUENCE [LARGE SCALE GENOMIC DNA]</scope>
    <source>
        <strain evidence="4 5">LOR1-02</strain>
    </source>
</reference>
<dbReference type="SMART" id="SM00448">
    <property type="entry name" value="REC"/>
    <property type="match status" value="1"/>
</dbReference>
<dbReference type="PROSITE" id="PS50110">
    <property type="entry name" value="RESPONSE_REGULATORY"/>
    <property type="match status" value="1"/>
</dbReference>
<dbReference type="CDD" id="cd00156">
    <property type="entry name" value="REC"/>
    <property type="match status" value="1"/>
</dbReference>
<gene>
    <name evidence="4" type="ORF">Q7A36_27935</name>
</gene>
<evidence type="ECO:0000313" key="5">
    <source>
        <dbReference type="Proteomes" id="UP001243009"/>
    </source>
</evidence>
<dbReference type="EMBL" id="JAUTWS010000042">
    <property type="protein sequence ID" value="MDO9712206.1"/>
    <property type="molecule type" value="Genomic_DNA"/>
</dbReference>
<dbReference type="InterPro" id="IPR001789">
    <property type="entry name" value="Sig_transdc_resp-reg_receiver"/>
</dbReference>
<dbReference type="InterPro" id="IPR011006">
    <property type="entry name" value="CheY-like_superfamily"/>
</dbReference>
<organism evidence="4 5">
    <name type="scientific">Paracraurococcus lichenis</name>
    <dbReference type="NCBI Taxonomy" id="3064888"/>
    <lineage>
        <taxon>Bacteria</taxon>
        <taxon>Pseudomonadati</taxon>
        <taxon>Pseudomonadota</taxon>
        <taxon>Alphaproteobacteria</taxon>
        <taxon>Acetobacterales</taxon>
        <taxon>Roseomonadaceae</taxon>
        <taxon>Paracraurococcus</taxon>
    </lineage>
</organism>
<dbReference type="RefSeq" id="WP_305107062.1">
    <property type="nucleotide sequence ID" value="NZ_JAUTWS010000042.1"/>
</dbReference>
<evidence type="ECO:0000256" key="2">
    <source>
        <dbReference type="PROSITE-ProRule" id="PRU00169"/>
    </source>
</evidence>
<dbReference type="Gene3D" id="3.40.50.2300">
    <property type="match status" value="1"/>
</dbReference>
<keyword evidence="1 2" id="KW-0597">Phosphoprotein</keyword>
<name>A0ABT9E7M5_9PROT</name>